<dbReference type="RefSeq" id="WP_369271860.1">
    <property type="nucleotide sequence ID" value="NZ_CP163432.1"/>
</dbReference>
<reference evidence="1" key="1">
    <citation type="submission" date="2024-07" db="EMBL/GenBank/DDBJ databases">
        <authorList>
            <person name="Yu S.T."/>
        </authorList>
    </citation>
    <scope>NUCLEOTIDE SEQUENCE</scope>
    <source>
        <strain evidence="1">R11</strain>
    </source>
</reference>
<dbReference type="SUPFAM" id="SSF53850">
    <property type="entry name" value="Periplasmic binding protein-like II"/>
    <property type="match status" value="1"/>
</dbReference>
<dbReference type="PANTHER" id="PTHR43649:SF30">
    <property type="entry name" value="ABC TRANSPORTER SUBSTRATE-BINDING PROTEIN"/>
    <property type="match status" value="1"/>
</dbReference>
<dbReference type="InterPro" id="IPR006059">
    <property type="entry name" value="SBP"/>
</dbReference>
<evidence type="ECO:0000313" key="1">
    <source>
        <dbReference type="EMBL" id="XDQ11631.1"/>
    </source>
</evidence>
<name>A0AB39N2I5_9ACTN</name>
<dbReference type="Pfam" id="PF13416">
    <property type="entry name" value="SBP_bac_8"/>
    <property type="match status" value="1"/>
</dbReference>
<dbReference type="AlphaFoldDB" id="A0AB39N2I5"/>
<dbReference type="Gene3D" id="3.40.190.10">
    <property type="entry name" value="Periplasmic binding protein-like II"/>
    <property type="match status" value="1"/>
</dbReference>
<dbReference type="InterPro" id="IPR050490">
    <property type="entry name" value="Bact_solute-bd_prot1"/>
</dbReference>
<proteinExistence type="predicted"/>
<dbReference type="EMBL" id="CP163432">
    <property type="protein sequence ID" value="XDQ11631.1"/>
    <property type="molecule type" value="Genomic_DNA"/>
</dbReference>
<protein>
    <submittedName>
        <fullName evidence="1">ABC transporter substrate-binding protein</fullName>
    </submittedName>
</protein>
<dbReference type="PROSITE" id="PS51257">
    <property type="entry name" value="PROKAR_LIPOPROTEIN"/>
    <property type="match status" value="1"/>
</dbReference>
<accession>A0AB39N2I5</accession>
<gene>
    <name evidence="1" type="ORF">AB5J55_19135</name>
</gene>
<dbReference type="PANTHER" id="PTHR43649">
    <property type="entry name" value="ARABINOSE-BINDING PROTEIN-RELATED"/>
    <property type="match status" value="1"/>
</dbReference>
<organism evidence="1">
    <name type="scientific">Streptomyces sp. R11</name>
    <dbReference type="NCBI Taxonomy" id="3238625"/>
    <lineage>
        <taxon>Bacteria</taxon>
        <taxon>Bacillati</taxon>
        <taxon>Actinomycetota</taxon>
        <taxon>Actinomycetes</taxon>
        <taxon>Kitasatosporales</taxon>
        <taxon>Streptomycetaceae</taxon>
        <taxon>Streptomyces</taxon>
    </lineage>
</organism>
<sequence>MGVGRFYVQRRRRTGTIAAVSALGLSAVLGGCGLTGGSDEVTLKLVAADYGDSAANSSQKYWDRLVKEYEEQHDGVQIDVTVYSWNDVDAKVKKMVDAGEAPDIAQIGAYADYAAKGLLYEADELLSIPVQADFVSQLADAGQVNGVQYGIPFASSTRLLFYNKSLFEDAGLTPPTSWKELAADAEVLKAEGVKYPYALPLGAEEAQAETMQWLLSGGGGYTDAETGTYSIDSAENVATFNWLKNNLVGKGLTGPVPPGELNRADAFSAFAAGDVGMLNGHPSLMQMAEKKGVKFGMVPMPGLEGPTKVSMGVADWMMAFKQNGHAEQVGEFLDFAYGKQNVLDFSREYNLLPVTNSASTVMAGADQDAALKPFLDQLPLSELYPVGRTSWAAVSADVKKSIGRTVASGGSPSAILGQLQSGATRAESAE</sequence>